<dbReference type="RefSeq" id="WP_091085549.1">
    <property type="nucleotide sequence ID" value="NZ_FOHX01000008.1"/>
</dbReference>
<keyword evidence="2" id="KW-1185">Reference proteome</keyword>
<protein>
    <recommendedName>
        <fullName evidence="3">Alkanesulfonate monooxygenase</fullName>
    </recommendedName>
</protein>
<dbReference type="STRING" id="568860.SAMN05421811_10871"/>
<evidence type="ECO:0008006" key="3">
    <source>
        <dbReference type="Google" id="ProtNLM"/>
    </source>
</evidence>
<sequence>MLRFHWFLPTTGDGHDVRSAITTTDAFRPAGRPASLAYLTQVGRAAEQAGFGGQRDLERNPALTGFPLVSAVPSRSRPQT</sequence>
<dbReference type="AlphaFoldDB" id="A0A1I0KI66"/>
<accession>A0A1I0KI66</accession>
<dbReference type="EMBL" id="FOHX01000008">
    <property type="protein sequence ID" value="SEU24313.1"/>
    <property type="molecule type" value="Genomic_DNA"/>
</dbReference>
<dbReference type="Proteomes" id="UP000199361">
    <property type="component" value="Unassembled WGS sequence"/>
</dbReference>
<gene>
    <name evidence="1" type="ORF">SAMN05421811_10871</name>
</gene>
<evidence type="ECO:0000313" key="2">
    <source>
        <dbReference type="Proteomes" id="UP000199361"/>
    </source>
</evidence>
<name>A0A1I0KI66_9ACTN</name>
<evidence type="ECO:0000313" key="1">
    <source>
        <dbReference type="EMBL" id="SEU24313.1"/>
    </source>
</evidence>
<proteinExistence type="predicted"/>
<reference evidence="1 2" key="1">
    <citation type="submission" date="2016-10" db="EMBL/GenBank/DDBJ databases">
        <authorList>
            <person name="de Groot N.N."/>
        </authorList>
    </citation>
    <scope>NUCLEOTIDE SEQUENCE [LARGE SCALE GENOMIC DNA]</scope>
    <source>
        <strain evidence="1 2">CGMCC 4.5598</strain>
    </source>
</reference>
<organism evidence="1 2">
    <name type="scientific">Nonomuraea wenchangensis</name>
    <dbReference type="NCBI Taxonomy" id="568860"/>
    <lineage>
        <taxon>Bacteria</taxon>
        <taxon>Bacillati</taxon>
        <taxon>Actinomycetota</taxon>
        <taxon>Actinomycetes</taxon>
        <taxon>Streptosporangiales</taxon>
        <taxon>Streptosporangiaceae</taxon>
        <taxon>Nonomuraea</taxon>
    </lineage>
</organism>